<dbReference type="AlphaFoldDB" id="A0A5B7K6H6"/>
<dbReference type="EMBL" id="VSRR010130290">
    <property type="protein sequence ID" value="MPD02187.1"/>
    <property type="molecule type" value="Genomic_DNA"/>
</dbReference>
<reference evidence="1 2" key="1">
    <citation type="submission" date="2019-05" db="EMBL/GenBank/DDBJ databases">
        <title>Another draft genome of Portunus trituberculatus and its Hox gene families provides insights of decapod evolution.</title>
        <authorList>
            <person name="Jeong J.-H."/>
            <person name="Song I."/>
            <person name="Kim S."/>
            <person name="Choi T."/>
            <person name="Kim D."/>
            <person name="Ryu S."/>
            <person name="Kim W."/>
        </authorList>
    </citation>
    <scope>NUCLEOTIDE SEQUENCE [LARGE SCALE GENOMIC DNA]</scope>
    <source>
        <tissue evidence="1">Muscle</tissue>
    </source>
</reference>
<organism evidence="1 2">
    <name type="scientific">Portunus trituberculatus</name>
    <name type="common">Swimming crab</name>
    <name type="synonym">Neptunus trituberculatus</name>
    <dbReference type="NCBI Taxonomy" id="210409"/>
    <lineage>
        <taxon>Eukaryota</taxon>
        <taxon>Metazoa</taxon>
        <taxon>Ecdysozoa</taxon>
        <taxon>Arthropoda</taxon>
        <taxon>Crustacea</taxon>
        <taxon>Multicrustacea</taxon>
        <taxon>Malacostraca</taxon>
        <taxon>Eumalacostraca</taxon>
        <taxon>Eucarida</taxon>
        <taxon>Decapoda</taxon>
        <taxon>Pleocyemata</taxon>
        <taxon>Brachyura</taxon>
        <taxon>Eubrachyura</taxon>
        <taxon>Portunoidea</taxon>
        <taxon>Portunidae</taxon>
        <taxon>Portuninae</taxon>
        <taxon>Portunus</taxon>
    </lineage>
</organism>
<dbReference type="Proteomes" id="UP000324222">
    <property type="component" value="Unassembled WGS sequence"/>
</dbReference>
<keyword evidence="2" id="KW-1185">Reference proteome</keyword>
<protein>
    <submittedName>
        <fullName evidence="1">Uncharacterized protein</fullName>
    </submittedName>
</protein>
<evidence type="ECO:0000313" key="2">
    <source>
        <dbReference type="Proteomes" id="UP000324222"/>
    </source>
</evidence>
<accession>A0A5B7K6H6</accession>
<sequence>MSRSPPSCRERMTISVRQGLMREAIVSRLTKTPKHA</sequence>
<gene>
    <name evidence="1" type="ORF">E2C01_097751</name>
</gene>
<name>A0A5B7K6H6_PORTR</name>
<proteinExistence type="predicted"/>
<comment type="caution">
    <text evidence="1">The sequence shown here is derived from an EMBL/GenBank/DDBJ whole genome shotgun (WGS) entry which is preliminary data.</text>
</comment>
<evidence type="ECO:0000313" key="1">
    <source>
        <dbReference type="EMBL" id="MPD02187.1"/>
    </source>
</evidence>